<dbReference type="Proteomes" id="UP000813462">
    <property type="component" value="Unassembled WGS sequence"/>
</dbReference>
<evidence type="ECO:0000313" key="4">
    <source>
        <dbReference type="Proteomes" id="UP000813462"/>
    </source>
</evidence>
<reference evidence="3" key="1">
    <citation type="journal article" date="2021" name="Front. Plant Sci.">
        <title>Chromosome-Scale Genome Assembly for Chinese Sour Jujube and Insights Into Its Genome Evolution and Domestication Signature.</title>
        <authorList>
            <person name="Shen L.-Y."/>
            <person name="Luo H."/>
            <person name="Wang X.-L."/>
            <person name="Wang X.-M."/>
            <person name="Qiu X.-J."/>
            <person name="Liu H."/>
            <person name="Zhou S.-S."/>
            <person name="Jia K.-H."/>
            <person name="Nie S."/>
            <person name="Bao Y.-T."/>
            <person name="Zhang R.-G."/>
            <person name="Yun Q.-Z."/>
            <person name="Chai Y.-H."/>
            <person name="Lu J.-Y."/>
            <person name="Li Y."/>
            <person name="Zhao S.-W."/>
            <person name="Mao J.-F."/>
            <person name="Jia S.-G."/>
            <person name="Mao Y.-M."/>
        </authorList>
    </citation>
    <scope>NUCLEOTIDE SEQUENCE</scope>
    <source>
        <strain evidence="3">AT0</strain>
        <tissue evidence="3">Leaf</tissue>
    </source>
</reference>
<proteinExistence type="predicted"/>
<evidence type="ECO:0000313" key="3">
    <source>
        <dbReference type="EMBL" id="KAH7518309.1"/>
    </source>
</evidence>
<keyword evidence="2" id="KW-0804">Transcription</keyword>
<evidence type="ECO:0000256" key="2">
    <source>
        <dbReference type="ARBA" id="ARBA00023163"/>
    </source>
</evidence>
<protein>
    <submittedName>
        <fullName evidence="3">Uncharacterized protein</fullName>
    </submittedName>
</protein>
<dbReference type="InterPro" id="IPR044660">
    <property type="entry name" value="IBH1-like"/>
</dbReference>
<name>A0A978UTV9_ZIZJJ</name>
<organism evidence="3 4">
    <name type="scientific">Ziziphus jujuba var. spinosa</name>
    <dbReference type="NCBI Taxonomy" id="714518"/>
    <lineage>
        <taxon>Eukaryota</taxon>
        <taxon>Viridiplantae</taxon>
        <taxon>Streptophyta</taxon>
        <taxon>Embryophyta</taxon>
        <taxon>Tracheophyta</taxon>
        <taxon>Spermatophyta</taxon>
        <taxon>Magnoliopsida</taxon>
        <taxon>eudicotyledons</taxon>
        <taxon>Gunneridae</taxon>
        <taxon>Pentapetalae</taxon>
        <taxon>rosids</taxon>
        <taxon>fabids</taxon>
        <taxon>Rosales</taxon>
        <taxon>Rhamnaceae</taxon>
        <taxon>Paliureae</taxon>
        <taxon>Ziziphus</taxon>
    </lineage>
</organism>
<dbReference type="PANTHER" id="PTHR33124">
    <property type="entry name" value="TRANSCRIPTION FACTOR IBH1-LIKE 1"/>
    <property type="match status" value="1"/>
</dbReference>
<dbReference type="GO" id="GO:0006355">
    <property type="term" value="P:regulation of DNA-templated transcription"/>
    <property type="evidence" value="ECO:0007669"/>
    <property type="project" value="InterPro"/>
</dbReference>
<sequence>MKKKELDAEVRNPEATELGKLMLGGKAMEICKLLDETAHYIKCLTTQVKVMRRIVDFCSPN</sequence>
<evidence type="ECO:0000256" key="1">
    <source>
        <dbReference type="ARBA" id="ARBA00023015"/>
    </source>
</evidence>
<dbReference type="AlphaFoldDB" id="A0A978UTV9"/>
<comment type="caution">
    <text evidence="3">The sequence shown here is derived from an EMBL/GenBank/DDBJ whole genome shotgun (WGS) entry which is preliminary data.</text>
</comment>
<keyword evidence="1" id="KW-0805">Transcription regulation</keyword>
<gene>
    <name evidence="3" type="ORF">FEM48_Zijuj09G0157700</name>
</gene>
<dbReference type="PANTHER" id="PTHR33124:SF40">
    <property type="entry name" value="TRANSCRIPTION FACTOR IBH1"/>
    <property type="match status" value="1"/>
</dbReference>
<dbReference type="EMBL" id="JAEACU010000009">
    <property type="protein sequence ID" value="KAH7518309.1"/>
    <property type="molecule type" value="Genomic_DNA"/>
</dbReference>
<accession>A0A978UTV9</accession>